<dbReference type="EMBL" id="SJPG01000001">
    <property type="protein sequence ID" value="TWT62501.1"/>
    <property type="molecule type" value="Genomic_DNA"/>
</dbReference>
<reference evidence="2 3" key="1">
    <citation type="submission" date="2019-02" db="EMBL/GenBank/DDBJ databases">
        <title>Deep-cultivation of Planctomycetes and their phenomic and genomic characterization uncovers novel biology.</title>
        <authorList>
            <person name="Wiegand S."/>
            <person name="Jogler M."/>
            <person name="Boedeker C."/>
            <person name="Pinto D."/>
            <person name="Vollmers J."/>
            <person name="Rivas-Marin E."/>
            <person name="Kohn T."/>
            <person name="Peeters S.H."/>
            <person name="Heuer A."/>
            <person name="Rast P."/>
            <person name="Oberbeckmann S."/>
            <person name="Bunk B."/>
            <person name="Jeske O."/>
            <person name="Meyerdierks A."/>
            <person name="Storesund J.E."/>
            <person name="Kallscheuer N."/>
            <person name="Luecker S."/>
            <person name="Lage O.M."/>
            <person name="Pohl T."/>
            <person name="Merkel B.J."/>
            <person name="Hornburger P."/>
            <person name="Mueller R.-W."/>
            <person name="Bruemmer F."/>
            <person name="Labrenz M."/>
            <person name="Spormann A.M."/>
            <person name="Op Den Camp H."/>
            <person name="Overmann J."/>
            <person name="Amann R."/>
            <person name="Jetten M.S.M."/>
            <person name="Mascher T."/>
            <person name="Medema M.H."/>
            <person name="Devos D.P."/>
            <person name="Kaster A.-K."/>
            <person name="Ovreas L."/>
            <person name="Rohde M."/>
            <person name="Galperin M.Y."/>
            <person name="Jogler C."/>
        </authorList>
    </citation>
    <scope>NUCLEOTIDE SEQUENCE [LARGE SCALE GENOMIC DNA]</scope>
    <source>
        <strain evidence="2 3">Pan54</strain>
    </source>
</reference>
<dbReference type="AlphaFoldDB" id="A0A5C5XJF4"/>
<keyword evidence="3" id="KW-1185">Reference proteome</keyword>
<dbReference type="Proteomes" id="UP000316095">
    <property type="component" value="Unassembled WGS sequence"/>
</dbReference>
<dbReference type="InterPro" id="IPR052509">
    <property type="entry name" value="Metal_resp_DNA-bind_regulator"/>
</dbReference>
<evidence type="ECO:0000313" key="3">
    <source>
        <dbReference type="Proteomes" id="UP000316095"/>
    </source>
</evidence>
<evidence type="ECO:0000259" key="1">
    <source>
        <dbReference type="Pfam" id="PF03551"/>
    </source>
</evidence>
<name>A0A5C5XJF4_9PLAN</name>
<dbReference type="PANTHER" id="PTHR33169">
    <property type="entry name" value="PADR-FAMILY TRANSCRIPTIONAL REGULATOR"/>
    <property type="match status" value="1"/>
</dbReference>
<evidence type="ECO:0000313" key="2">
    <source>
        <dbReference type="EMBL" id="TWT62501.1"/>
    </source>
</evidence>
<dbReference type="InterPro" id="IPR005149">
    <property type="entry name" value="Tscrpt_reg_PadR_N"/>
</dbReference>
<proteinExistence type="predicted"/>
<dbReference type="Pfam" id="PF03551">
    <property type="entry name" value="PadR"/>
    <property type="match status" value="1"/>
</dbReference>
<dbReference type="SUPFAM" id="SSF46785">
    <property type="entry name" value="Winged helix' DNA-binding domain"/>
    <property type="match status" value="1"/>
</dbReference>
<dbReference type="OrthoDB" id="9808017at2"/>
<comment type="caution">
    <text evidence="2">The sequence shown here is derived from an EMBL/GenBank/DDBJ whole genome shotgun (WGS) entry which is preliminary data.</text>
</comment>
<dbReference type="InterPro" id="IPR036390">
    <property type="entry name" value="WH_DNA-bd_sf"/>
</dbReference>
<organism evidence="2 3">
    <name type="scientific">Rubinisphaera italica</name>
    <dbReference type="NCBI Taxonomy" id="2527969"/>
    <lineage>
        <taxon>Bacteria</taxon>
        <taxon>Pseudomonadati</taxon>
        <taxon>Planctomycetota</taxon>
        <taxon>Planctomycetia</taxon>
        <taxon>Planctomycetales</taxon>
        <taxon>Planctomycetaceae</taxon>
        <taxon>Rubinisphaera</taxon>
    </lineage>
</organism>
<dbReference type="PANTHER" id="PTHR33169:SF14">
    <property type="entry name" value="TRANSCRIPTIONAL REGULATOR RV3488"/>
    <property type="match status" value="1"/>
</dbReference>
<dbReference type="InterPro" id="IPR036388">
    <property type="entry name" value="WH-like_DNA-bd_sf"/>
</dbReference>
<dbReference type="RefSeq" id="WP_146504348.1">
    <property type="nucleotide sequence ID" value="NZ_SJPG01000001.1"/>
</dbReference>
<gene>
    <name evidence="2" type="ORF">Pan54_32430</name>
</gene>
<feature type="domain" description="Transcription regulator PadR N-terminal" evidence="1">
    <location>
        <begin position="14"/>
        <end position="87"/>
    </location>
</feature>
<sequence>MDPTLISGTLELMILEVLANSPSYGYEITQSVKIRSGERFLLKEGSLYPGLHRLERKKMLESFWQQVEGRKRKYYRITALGQKELAQKRKTWSEFSAGIQGILGANCGLA</sequence>
<protein>
    <submittedName>
        <fullName evidence="2">Lineage-specific thermal regulator protein</fullName>
    </submittedName>
</protein>
<dbReference type="Gene3D" id="1.10.10.10">
    <property type="entry name" value="Winged helix-like DNA-binding domain superfamily/Winged helix DNA-binding domain"/>
    <property type="match status" value="1"/>
</dbReference>
<accession>A0A5C5XJF4</accession>